<reference evidence="1" key="2">
    <citation type="journal article" date="2015" name="Fish Shellfish Immunol.">
        <title>Early steps in the European eel (Anguilla anguilla)-Vibrio vulnificus interaction in the gills: Role of the RtxA13 toxin.</title>
        <authorList>
            <person name="Callol A."/>
            <person name="Pajuelo D."/>
            <person name="Ebbesson L."/>
            <person name="Teles M."/>
            <person name="MacKenzie S."/>
            <person name="Amaro C."/>
        </authorList>
    </citation>
    <scope>NUCLEOTIDE SEQUENCE</scope>
</reference>
<dbReference type="AlphaFoldDB" id="A0A0E9PRR4"/>
<organism evidence="1">
    <name type="scientific">Anguilla anguilla</name>
    <name type="common">European freshwater eel</name>
    <name type="synonym">Muraena anguilla</name>
    <dbReference type="NCBI Taxonomy" id="7936"/>
    <lineage>
        <taxon>Eukaryota</taxon>
        <taxon>Metazoa</taxon>
        <taxon>Chordata</taxon>
        <taxon>Craniata</taxon>
        <taxon>Vertebrata</taxon>
        <taxon>Euteleostomi</taxon>
        <taxon>Actinopterygii</taxon>
        <taxon>Neopterygii</taxon>
        <taxon>Teleostei</taxon>
        <taxon>Anguilliformes</taxon>
        <taxon>Anguillidae</taxon>
        <taxon>Anguilla</taxon>
    </lineage>
</organism>
<evidence type="ECO:0000313" key="1">
    <source>
        <dbReference type="EMBL" id="JAH07291.1"/>
    </source>
</evidence>
<dbReference type="EMBL" id="GBXM01101286">
    <property type="protein sequence ID" value="JAH07291.1"/>
    <property type="molecule type" value="Transcribed_RNA"/>
</dbReference>
<accession>A0A0E9PRR4</accession>
<proteinExistence type="predicted"/>
<reference evidence="1" key="1">
    <citation type="submission" date="2014-11" db="EMBL/GenBank/DDBJ databases">
        <authorList>
            <person name="Amaro Gonzalez C."/>
        </authorList>
    </citation>
    <scope>NUCLEOTIDE SEQUENCE</scope>
</reference>
<protein>
    <submittedName>
        <fullName evidence="1">Uncharacterized protein</fullName>
    </submittedName>
</protein>
<sequence>MSHYEKNSLSSQLNSKAAFTAGICSFPSISS</sequence>
<name>A0A0E9PRR4_ANGAN</name>